<evidence type="ECO:0000256" key="3">
    <source>
        <dbReference type="SAM" id="MobiDB-lite"/>
    </source>
</evidence>
<dbReference type="InParanoid" id="C4JQY0"/>
<dbReference type="InterPro" id="IPR006607">
    <property type="entry name" value="DM15"/>
</dbReference>
<dbReference type="InterPro" id="IPR006630">
    <property type="entry name" value="La_HTH"/>
</dbReference>
<protein>
    <recommendedName>
        <fullName evidence="4">HTH La-type RNA-binding domain-containing protein</fullName>
    </recommendedName>
</protein>
<dbReference type="Pfam" id="PF05383">
    <property type="entry name" value="La"/>
    <property type="match status" value="1"/>
</dbReference>
<feature type="domain" description="HTH La-type RNA-binding" evidence="4">
    <location>
        <begin position="622"/>
        <end position="716"/>
    </location>
</feature>
<dbReference type="VEuPathDB" id="FungiDB:UREG_03462"/>
<feature type="compositionally biased region" description="Polar residues" evidence="3">
    <location>
        <begin position="178"/>
        <end position="196"/>
    </location>
</feature>
<dbReference type="HOGENOM" id="CLU_005100_0_0_1"/>
<dbReference type="SMART" id="SM00715">
    <property type="entry name" value="LA"/>
    <property type="match status" value="1"/>
</dbReference>
<feature type="region of interest" description="Disordered" evidence="3">
    <location>
        <begin position="720"/>
        <end position="827"/>
    </location>
</feature>
<dbReference type="CDD" id="cd07323">
    <property type="entry name" value="LAM"/>
    <property type="match status" value="1"/>
</dbReference>
<dbReference type="GO" id="GO:0005829">
    <property type="term" value="C:cytosol"/>
    <property type="evidence" value="ECO:0007669"/>
    <property type="project" value="TreeGrafter"/>
</dbReference>
<keyword evidence="6" id="KW-1185">Reference proteome</keyword>
<feature type="compositionally biased region" description="Polar residues" evidence="3">
    <location>
        <begin position="805"/>
        <end position="824"/>
    </location>
</feature>
<feature type="compositionally biased region" description="Polar residues" evidence="3">
    <location>
        <begin position="733"/>
        <end position="760"/>
    </location>
</feature>
<feature type="compositionally biased region" description="Polar residues" evidence="3">
    <location>
        <begin position="428"/>
        <end position="444"/>
    </location>
</feature>
<feature type="region of interest" description="Disordered" evidence="3">
    <location>
        <begin position="1"/>
        <end position="154"/>
    </location>
</feature>
<accession>C4JQY0</accession>
<organism evidence="5 6">
    <name type="scientific">Uncinocarpus reesii (strain UAMH 1704)</name>
    <dbReference type="NCBI Taxonomy" id="336963"/>
    <lineage>
        <taxon>Eukaryota</taxon>
        <taxon>Fungi</taxon>
        <taxon>Dikarya</taxon>
        <taxon>Ascomycota</taxon>
        <taxon>Pezizomycotina</taxon>
        <taxon>Eurotiomycetes</taxon>
        <taxon>Eurotiomycetidae</taxon>
        <taxon>Onygenales</taxon>
        <taxon>Onygenaceae</taxon>
        <taxon>Uncinocarpus</taxon>
    </lineage>
</organism>
<sequence>MPTFSYAQAAKGLVSSTPAQSNAEKQSKPASPSNGQMLDDVPSHESNATMTQLSSKEQMDPLGNRKLPTENESNKGIPSGASSPSVATASTETLPKEDDMSLTPNGSSDSTWDKQSERSVSVSKSNQAPEGGAEETAENGTKNVTNLKDLKPASIPAVNIWQKRLEAQEAKAKANAAMKSTSPSSKAVPSKTPATQSGSESRPESSKSNSRRKSSESFLDKKKPGDAPKKGSARGHRVAPESDSTEPLPPVGDAASWPTPQLAQGQEHLRAQEKIDRAERVDRAKPVSSRSHGKEKWMPVPYVPTAVFTTPLPPAARRGGRAARGGRESSASHTHGHNVDSERQNSGSSRAGNSKHPPVTDRRTASDSKPVPGAKSNGISTSFDERHSSLNEGRASGSKDTEETYVAKENHSQINGAEPQYRPDFKSFTKSQDQLNGPVSQASRQGAHHGEGQPRYSQSTERRFESGPRSADPFRESNSFTARDRELGRDRDYQRGDLHREREYSREHRGEPRSERGRGSYRGRGGHSTYGTQNTPFHSAPLAQHPFSTPKNFSFNNERHRMQPGGAQNGSQGNGRVGLRSPSINPAVYASAPYPLQTDFTSMYGYPQMPQAPMTAVPYQPYMEQYSLMSMISMQLEYYFSVDNLCKDLFLRRHMDSQGFVLLSVIAAFKRIKSLTEDLELLRLVCRQLKNVEFRPGEDGLDRIRKRDKWEQWVLSMDMRDPSAQNEGPPPATTLSSTNFDSLNENGITTQQDGLSNITNGPAHATASTSPPTDPLSSDALNNHVPARSAKLSSTAAEFSPLAPSATSSEHVSEENPVSENTFPDEQVGNLVIVVRKPGIPDPTQSPVHRPPSRSFSNGFVDGYKAAHGQLSAGNRSSFVPHGILPASERSAIHPTPFTMAAVLIESSADLDQRRRAAGLTNSSLVKSSVQVGGQTPSFWIKSKNNTPIESLSTDLVHESYTIFRKQALDKRLSDSSSETPVDMDVLYQFWSHFLVRNFNSRMYDEFRSLAFDDISSRNSSTGLQYLIKFYAGILSSDKVIPDGIARDLVSLVQSEMNTNEKPTFGQLRRAWRDGAFNLKSRKKVDGLLDESLRAELER</sequence>
<dbReference type="eggNOG" id="KOG2590">
    <property type="taxonomic scope" value="Eukaryota"/>
</dbReference>
<dbReference type="EMBL" id="CH476616">
    <property type="protein sequence ID" value="EEP78616.1"/>
    <property type="molecule type" value="Genomic_DNA"/>
</dbReference>
<reference evidence="6" key="1">
    <citation type="journal article" date="2009" name="Genome Res.">
        <title>Comparative genomic analyses of the human fungal pathogens Coccidioides and their relatives.</title>
        <authorList>
            <person name="Sharpton T.J."/>
            <person name="Stajich J.E."/>
            <person name="Rounsley S.D."/>
            <person name="Gardner M.J."/>
            <person name="Wortman J.R."/>
            <person name="Jordar V.S."/>
            <person name="Maiti R."/>
            <person name="Kodira C.D."/>
            <person name="Neafsey D.E."/>
            <person name="Zeng Q."/>
            <person name="Hung C.-Y."/>
            <person name="McMahan C."/>
            <person name="Muszewska A."/>
            <person name="Grynberg M."/>
            <person name="Mandel M.A."/>
            <person name="Kellner E.M."/>
            <person name="Barker B.M."/>
            <person name="Galgiani J.N."/>
            <person name="Orbach M.J."/>
            <person name="Kirkland T.N."/>
            <person name="Cole G.T."/>
            <person name="Henn M.R."/>
            <person name="Birren B.W."/>
            <person name="Taylor J.W."/>
        </authorList>
    </citation>
    <scope>NUCLEOTIDE SEQUENCE [LARGE SCALE GENOMIC DNA]</scope>
    <source>
        <strain evidence="6">UAMH 1704</strain>
    </source>
</reference>
<feature type="compositionally biased region" description="Polar residues" evidence="3">
    <location>
        <begin position="44"/>
        <end position="56"/>
    </location>
</feature>
<dbReference type="SMART" id="SM00684">
    <property type="entry name" value="DM15"/>
    <property type="match status" value="2"/>
</dbReference>
<dbReference type="GO" id="GO:0000339">
    <property type="term" value="F:RNA cap binding"/>
    <property type="evidence" value="ECO:0007669"/>
    <property type="project" value="InterPro"/>
</dbReference>
<feature type="region of interest" description="Disordered" evidence="3">
    <location>
        <begin position="554"/>
        <end position="576"/>
    </location>
</feature>
<dbReference type="GO" id="GO:0045727">
    <property type="term" value="P:positive regulation of translation"/>
    <property type="evidence" value="ECO:0007669"/>
    <property type="project" value="TreeGrafter"/>
</dbReference>
<name>C4JQY0_UNCRE</name>
<proteinExistence type="predicted"/>
<dbReference type="Pfam" id="PF21071">
    <property type="entry name" value="LARP1_HEAT"/>
    <property type="match status" value="1"/>
</dbReference>
<dbReference type="PROSITE" id="PS50961">
    <property type="entry name" value="HTH_LA"/>
    <property type="match status" value="1"/>
</dbReference>
<dbReference type="PANTHER" id="PTHR22792:SF132">
    <property type="entry name" value="LA-RELATED PROTEIN 1"/>
    <property type="match status" value="1"/>
</dbReference>
<dbReference type="InterPro" id="IPR036390">
    <property type="entry name" value="WH_DNA-bd_sf"/>
</dbReference>
<feature type="compositionally biased region" description="Polar residues" evidence="3">
    <location>
        <begin position="118"/>
        <end position="128"/>
    </location>
</feature>
<dbReference type="STRING" id="336963.C4JQY0"/>
<dbReference type="SUPFAM" id="SSF46785">
    <property type="entry name" value="Winged helix' DNA-binding domain"/>
    <property type="match status" value="1"/>
</dbReference>
<evidence type="ECO:0000259" key="4">
    <source>
        <dbReference type="PROSITE" id="PS50961"/>
    </source>
</evidence>
<feature type="compositionally biased region" description="Polar residues" evidence="3">
    <location>
        <begin position="74"/>
        <end position="93"/>
    </location>
</feature>
<evidence type="ECO:0000313" key="6">
    <source>
        <dbReference type="Proteomes" id="UP000002058"/>
    </source>
</evidence>
<dbReference type="KEGG" id="ure:UREG_03462"/>
<feature type="compositionally biased region" description="Low complexity" evidence="3">
    <location>
        <begin position="762"/>
        <end position="781"/>
    </location>
</feature>
<feature type="compositionally biased region" description="Basic and acidic residues" evidence="3">
    <location>
        <begin position="397"/>
        <end position="411"/>
    </location>
</feature>
<dbReference type="InterPro" id="IPR036388">
    <property type="entry name" value="WH-like_DNA-bd_sf"/>
</dbReference>
<dbReference type="PANTHER" id="PTHR22792">
    <property type="entry name" value="LUPUS LA PROTEIN-RELATED"/>
    <property type="match status" value="1"/>
</dbReference>
<dbReference type="RefSeq" id="XP_002543945.1">
    <property type="nucleotide sequence ID" value="XM_002543899.1"/>
</dbReference>
<dbReference type="Gene3D" id="1.10.10.10">
    <property type="entry name" value="Winged helix-like DNA-binding domain superfamily/Winged helix DNA-binding domain"/>
    <property type="match status" value="1"/>
</dbReference>
<dbReference type="InterPro" id="IPR045180">
    <property type="entry name" value="La_dom_prot"/>
</dbReference>
<dbReference type="Proteomes" id="UP000002058">
    <property type="component" value="Unassembled WGS sequence"/>
</dbReference>
<feature type="region of interest" description="Disordered" evidence="3">
    <location>
        <begin position="168"/>
        <end position="540"/>
    </location>
</feature>
<keyword evidence="1 2" id="KW-0694">RNA-binding</keyword>
<evidence type="ECO:0000256" key="1">
    <source>
        <dbReference type="ARBA" id="ARBA00022884"/>
    </source>
</evidence>
<dbReference type="OrthoDB" id="340227at2759"/>
<dbReference type="GeneID" id="8442036"/>
<evidence type="ECO:0000313" key="5">
    <source>
        <dbReference type="EMBL" id="EEP78616.1"/>
    </source>
</evidence>
<dbReference type="GO" id="GO:0010494">
    <property type="term" value="C:cytoplasmic stress granule"/>
    <property type="evidence" value="ECO:0007669"/>
    <property type="project" value="TreeGrafter"/>
</dbReference>
<gene>
    <name evidence="5" type="ORF">UREG_03462</name>
</gene>
<feature type="compositionally biased region" description="Basic and acidic residues" evidence="3">
    <location>
        <begin position="482"/>
        <end position="518"/>
    </location>
</feature>
<feature type="compositionally biased region" description="Polar residues" evidence="3">
    <location>
        <begin position="14"/>
        <end position="36"/>
    </location>
</feature>
<dbReference type="OMA" id="WPTPQVA"/>
<feature type="compositionally biased region" description="Basic and acidic residues" evidence="3">
    <location>
        <begin position="267"/>
        <end position="285"/>
    </location>
</feature>
<dbReference type="GO" id="GO:0048255">
    <property type="term" value="P:mRNA stabilization"/>
    <property type="evidence" value="ECO:0007669"/>
    <property type="project" value="InterPro"/>
</dbReference>
<dbReference type="AlphaFoldDB" id="C4JQY0"/>
<evidence type="ECO:0000256" key="2">
    <source>
        <dbReference type="PROSITE-ProRule" id="PRU00332"/>
    </source>
</evidence>
<feature type="compositionally biased region" description="Basic and acidic residues" evidence="3">
    <location>
        <begin position="213"/>
        <end position="229"/>
    </location>
</feature>